<accession>A0A3M7SRD0</accession>
<feature type="transmembrane region" description="Helical" evidence="2">
    <location>
        <begin position="43"/>
        <end position="62"/>
    </location>
</feature>
<sequence length="68" mass="7189">MCDCESGSSATNSKTNWPGRGSRSTTAVYGTGSSIFHTGGSSFTSITLIFMGFMSLTTRLSILRVNTI</sequence>
<proteinExistence type="predicted"/>
<name>A0A3M7SRD0_BRAPC</name>
<evidence type="ECO:0000313" key="4">
    <source>
        <dbReference type="Proteomes" id="UP000276133"/>
    </source>
</evidence>
<dbReference type="Proteomes" id="UP000276133">
    <property type="component" value="Unassembled WGS sequence"/>
</dbReference>
<reference evidence="3 4" key="1">
    <citation type="journal article" date="2018" name="Sci. Rep.">
        <title>Genomic signatures of local adaptation to the degree of environmental predictability in rotifers.</title>
        <authorList>
            <person name="Franch-Gras L."/>
            <person name="Hahn C."/>
            <person name="Garcia-Roger E.M."/>
            <person name="Carmona M.J."/>
            <person name="Serra M."/>
            <person name="Gomez A."/>
        </authorList>
    </citation>
    <scope>NUCLEOTIDE SEQUENCE [LARGE SCALE GENOMIC DNA]</scope>
    <source>
        <strain evidence="3">HYR1</strain>
    </source>
</reference>
<organism evidence="3 4">
    <name type="scientific">Brachionus plicatilis</name>
    <name type="common">Marine rotifer</name>
    <name type="synonym">Brachionus muelleri</name>
    <dbReference type="NCBI Taxonomy" id="10195"/>
    <lineage>
        <taxon>Eukaryota</taxon>
        <taxon>Metazoa</taxon>
        <taxon>Spiralia</taxon>
        <taxon>Gnathifera</taxon>
        <taxon>Rotifera</taxon>
        <taxon>Eurotatoria</taxon>
        <taxon>Monogononta</taxon>
        <taxon>Pseudotrocha</taxon>
        <taxon>Ploima</taxon>
        <taxon>Brachionidae</taxon>
        <taxon>Brachionus</taxon>
    </lineage>
</organism>
<protein>
    <submittedName>
        <fullName evidence="3">Uncharacterized protein</fullName>
    </submittedName>
</protein>
<keyword evidence="2" id="KW-0472">Membrane</keyword>
<evidence type="ECO:0000313" key="3">
    <source>
        <dbReference type="EMBL" id="RNA38232.1"/>
    </source>
</evidence>
<evidence type="ECO:0000256" key="2">
    <source>
        <dbReference type="SAM" id="Phobius"/>
    </source>
</evidence>
<gene>
    <name evidence="3" type="ORF">BpHYR1_005948</name>
</gene>
<dbReference type="EMBL" id="REGN01000902">
    <property type="protein sequence ID" value="RNA38232.1"/>
    <property type="molecule type" value="Genomic_DNA"/>
</dbReference>
<evidence type="ECO:0000256" key="1">
    <source>
        <dbReference type="SAM" id="MobiDB-lite"/>
    </source>
</evidence>
<keyword evidence="4" id="KW-1185">Reference proteome</keyword>
<keyword evidence="2" id="KW-1133">Transmembrane helix</keyword>
<feature type="region of interest" description="Disordered" evidence="1">
    <location>
        <begin position="1"/>
        <end position="25"/>
    </location>
</feature>
<keyword evidence="2" id="KW-0812">Transmembrane</keyword>
<dbReference type="AlphaFoldDB" id="A0A3M7SRD0"/>
<comment type="caution">
    <text evidence="3">The sequence shown here is derived from an EMBL/GenBank/DDBJ whole genome shotgun (WGS) entry which is preliminary data.</text>
</comment>